<dbReference type="GO" id="GO:0051539">
    <property type="term" value="F:4 iron, 4 sulfur cluster binding"/>
    <property type="evidence" value="ECO:0007669"/>
    <property type="project" value="UniProtKB-UniRule"/>
</dbReference>
<dbReference type="SUPFAM" id="SSF103378">
    <property type="entry name" value="2-methylcitrate dehydratase PrpD"/>
    <property type="match status" value="1"/>
</dbReference>
<evidence type="ECO:0000313" key="14">
    <source>
        <dbReference type="Proteomes" id="UP000539953"/>
    </source>
</evidence>
<dbReference type="EC" id="4.3.1.17" evidence="11"/>
<evidence type="ECO:0000259" key="12">
    <source>
        <dbReference type="Pfam" id="PF03313"/>
    </source>
</evidence>
<evidence type="ECO:0000256" key="11">
    <source>
        <dbReference type="RuleBase" id="RU366059"/>
    </source>
</evidence>
<evidence type="ECO:0000256" key="2">
    <source>
        <dbReference type="ARBA" id="ARBA00004742"/>
    </source>
</evidence>
<comment type="caution">
    <text evidence="13">The sequence shown here is derived from an EMBL/GenBank/DDBJ whole genome shotgun (WGS) entry which is preliminary data.</text>
</comment>
<keyword evidence="6 11" id="KW-0479">Metal-binding</keyword>
<dbReference type="InterPro" id="IPR005130">
    <property type="entry name" value="Ser_deHydtase-like_asu"/>
</dbReference>
<dbReference type="AlphaFoldDB" id="A0A7W8D1M3"/>
<keyword evidence="7 11" id="KW-0408">Iron</keyword>
<comment type="pathway">
    <text evidence="2">Carbohydrate biosynthesis; gluconeogenesis.</text>
</comment>
<accession>A0A7W8D1M3</accession>
<keyword evidence="4 11" id="KW-0312">Gluconeogenesis</keyword>
<dbReference type="Proteomes" id="UP000539953">
    <property type="component" value="Unassembled WGS sequence"/>
</dbReference>
<feature type="domain" description="Serine dehydratase-like alpha subunit" evidence="12">
    <location>
        <begin position="15"/>
        <end position="274"/>
    </location>
</feature>
<keyword evidence="5 11" id="KW-0004">4Fe-4S</keyword>
<comment type="cofactor">
    <cofactor evidence="1 11">
        <name>[4Fe-4S] cluster</name>
        <dbReference type="ChEBI" id="CHEBI:49883"/>
    </cofactor>
</comment>
<evidence type="ECO:0000256" key="6">
    <source>
        <dbReference type="ARBA" id="ARBA00022723"/>
    </source>
</evidence>
<protein>
    <recommendedName>
        <fullName evidence="11">L-serine dehydratase</fullName>
        <ecNumber evidence="11">4.3.1.17</ecNumber>
    </recommendedName>
</protein>
<dbReference type="EMBL" id="JACHHK010000010">
    <property type="protein sequence ID" value="MBB5183905.1"/>
    <property type="molecule type" value="Genomic_DNA"/>
</dbReference>
<keyword evidence="14" id="KW-1185">Reference proteome</keyword>
<dbReference type="InterPro" id="IPR004642">
    <property type="entry name" value="Ser_deHydtase_asu"/>
</dbReference>
<comment type="catalytic activity">
    <reaction evidence="10 11">
        <text>L-serine = pyruvate + NH4(+)</text>
        <dbReference type="Rhea" id="RHEA:19169"/>
        <dbReference type="ChEBI" id="CHEBI:15361"/>
        <dbReference type="ChEBI" id="CHEBI:28938"/>
        <dbReference type="ChEBI" id="CHEBI:33384"/>
        <dbReference type="EC" id="4.3.1.17"/>
    </reaction>
</comment>
<keyword evidence="9 11" id="KW-0456">Lyase</keyword>
<evidence type="ECO:0000256" key="7">
    <source>
        <dbReference type="ARBA" id="ARBA00023004"/>
    </source>
</evidence>
<dbReference type="PANTHER" id="PTHR30182">
    <property type="entry name" value="L-SERINE DEHYDRATASE"/>
    <property type="match status" value="1"/>
</dbReference>
<dbReference type="GO" id="GO:0006094">
    <property type="term" value="P:gluconeogenesis"/>
    <property type="evidence" value="ECO:0007669"/>
    <property type="project" value="UniProtKB-KW"/>
</dbReference>
<comment type="similarity">
    <text evidence="3 11">Belongs to the iron-sulfur dependent L-serine dehydratase family.</text>
</comment>
<proteinExistence type="inferred from homology"/>
<evidence type="ECO:0000256" key="10">
    <source>
        <dbReference type="ARBA" id="ARBA00049406"/>
    </source>
</evidence>
<dbReference type="InterPro" id="IPR036148">
    <property type="entry name" value="MmgE/PrpD_sf"/>
</dbReference>
<evidence type="ECO:0000256" key="8">
    <source>
        <dbReference type="ARBA" id="ARBA00023014"/>
    </source>
</evidence>
<dbReference type="GO" id="GO:0003941">
    <property type="term" value="F:L-serine ammonia-lyase activity"/>
    <property type="evidence" value="ECO:0007669"/>
    <property type="project" value="UniProtKB-UniRule"/>
</dbReference>
<sequence length="293" mass="31197">MYDSLEKICQQCEKTGKSFFKVVCHQDCNEEDLSEAQVIERMHKMYDEMRRSNASYDAKRRSTSGLIGGEAGLLRQRIEANQMISGDFISCVMEKALRVASNNACMRRIVAAPTAGACGVLPAVLLTYQEKYETEDEDMVKALFVAAGIGGVIAQRASLSGAQDGCQAEIGSASAMAAGALAYLEGGDNETICHACALALKNLLGLACDPVGGLVEIPCVKRNVIGAVNAVTSADLALAGIRSKIPADQVIDTMRSIGQHMSSDIKETGIGGLASTPAAKAWLKKQKNEYKSH</sequence>
<dbReference type="GO" id="GO:0046872">
    <property type="term" value="F:metal ion binding"/>
    <property type="evidence" value="ECO:0007669"/>
    <property type="project" value="UniProtKB-KW"/>
</dbReference>
<reference evidence="13 14" key="1">
    <citation type="submission" date="2020-08" db="EMBL/GenBank/DDBJ databases">
        <title>Genomic Encyclopedia of Type Strains, Phase IV (KMG-IV): sequencing the most valuable type-strain genomes for metagenomic binning, comparative biology and taxonomic classification.</title>
        <authorList>
            <person name="Goeker M."/>
        </authorList>
    </citation>
    <scope>NUCLEOTIDE SEQUENCE [LARGE SCALE GENOMIC DNA]</scope>
    <source>
        <strain evidence="13 14">DSM 25799</strain>
    </source>
</reference>
<dbReference type="NCBIfam" id="TIGR00718">
    <property type="entry name" value="sda_alpha"/>
    <property type="match status" value="1"/>
</dbReference>
<evidence type="ECO:0000256" key="1">
    <source>
        <dbReference type="ARBA" id="ARBA00001966"/>
    </source>
</evidence>
<organism evidence="13 14">
    <name type="scientific">Catenisphaera adipataccumulans</name>
    <dbReference type="NCBI Taxonomy" id="700500"/>
    <lineage>
        <taxon>Bacteria</taxon>
        <taxon>Bacillati</taxon>
        <taxon>Bacillota</taxon>
        <taxon>Erysipelotrichia</taxon>
        <taxon>Erysipelotrichales</taxon>
        <taxon>Erysipelotrichaceae</taxon>
        <taxon>Catenisphaera</taxon>
    </lineage>
</organism>
<keyword evidence="8 11" id="KW-0411">Iron-sulfur</keyword>
<gene>
    <name evidence="13" type="ORF">HNQ47_001953</name>
</gene>
<dbReference type="Pfam" id="PF03313">
    <property type="entry name" value="SDH_alpha"/>
    <property type="match status" value="1"/>
</dbReference>
<dbReference type="RefSeq" id="WP_183329200.1">
    <property type="nucleotide sequence ID" value="NZ_JACHHK010000010.1"/>
</dbReference>
<evidence type="ECO:0000256" key="5">
    <source>
        <dbReference type="ARBA" id="ARBA00022485"/>
    </source>
</evidence>
<dbReference type="InterPro" id="IPR051318">
    <property type="entry name" value="Fe-S_L-Ser"/>
</dbReference>
<dbReference type="PANTHER" id="PTHR30182:SF1">
    <property type="entry name" value="L-SERINE DEHYDRATASE 1"/>
    <property type="match status" value="1"/>
</dbReference>
<name>A0A7W8D1M3_9FIRM</name>
<evidence type="ECO:0000313" key="13">
    <source>
        <dbReference type="EMBL" id="MBB5183905.1"/>
    </source>
</evidence>
<evidence type="ECO:0000256" key="4">
    <source>
        <dbReference type="ARBA" id="ARBA00022432"/>
    </source>
</evidence>
<evidence type="ECO:0000256" key="9">
    <source>
        <dbReference type="ARBA" id="ARBA00023239"/>
    </source>
</evidence>
<evidence type="ECO:0000256" key="3">
    <source>
        <dbReference type="ARBA" id="ARBA00008636"/>
    </source>
</evidence>